<dbReference type="EMBL" id="CP093350">
    <property type="protein sequence ID" value="WOH12351.1"/>
    <property type="molecule type" value="Genomic_DNA"/>
</dbReference>
<keyword evidence="3" id="KW-1185">Reference proteome</keyword>
<dbReference type="InterPro" id="IPR050951">
    <property type="entry name" value="Retrovirus_Pol_polyprotein"/>
</dbReference>
<organism evidence="2 3">
    <name type="scientific">Daucus carota subsp. sativus</name>
    <name type="common">Carrot</name>
    <dbReference type="NCBI Taxonomy" id="79200"/>
    <lineage>
        <taxon>Eukaryota</taxon>
        <taxon>Viridiplantae</taxon>
        <taxon>Streptophyta</taxon>
        <taxon>Embryophyta</taxon>
        <taxon>Tracheophyta</taxon>
        <taxon>Spermatophyta</taxon>
        <taxon>Magnoliopsida</taxon>
        <taxon>eudicotyledons</taxon>
        <taxon>Gunneridae</taxon>
        <taxon>Pentapetalae</taxon>
        <taxon>asterids</taxon>
        <taxon>campanulids</taxon>
        <taxon>Apiales</taxon>
        <taxon>Apiaceae</taxon>
        <taxon>Apioideae</taxon>
        <taxon>Scandiceae</taxon>
        <taxon>Daucinae</taxon>
        <taxon>Daucus</taxon>
        <taxon>Daucus sect. Daucus</taxon>
    </lineage>
</organism>
<dbReference type="GO" id="GO:0003676">
    <property type="term" value="F:nucleic acid binding"/>
    <property type="evidence" value="ECO:0007669"/>
    <property type="project" value="InterPro"/>
</dbReference>
<gene>
    <name evidence="2" type="ORF">DCAR_0831853</name>
</gene>
<sequence>MFKGRVVIPKKSAFIPGLLHEYHDSMMGGHAGKLKTYLRLAGDWFWESMRKDVGLYVQKCKTCQQQKALQQSPAGLLQPLPLPDLVWEEVSLDFIDGLPSPKGYNSILVVVDRLSNYAHFLGLRHPYSAVTVAGVFVKEIVRLHGFPSAIVSDRDRIFLSNFWSELFRLQGTVLKKSTAYHPQTDGQTENVNKGLETYLRCFIQGKPKNWAEWLPWAEFSYNTAPHLSTKFRPFQVVYGREPPSLYRLGR</sequence>
<dbReference type="InterPro" id="IPR001584">
    <property type="entry name" value="Integrase_cat-core"/>
</dbReference>
<feature type="domain" description="Integrase catalytic" evidence="1">
    <location>
        <begin position="77"/>
        <end position="241"/>
    </location>
</feature>
<accession>A0AAF1BDM4</accession>
<dbReference type="InterPro" id="IPR041588">
    <property type="entry name" value="Integrase_H2C2"/>
</dbReference>
<dbReference type="PANTHER" id="PTHR37984">
    <property type="entry name" value="PROTEIN CBG26694"/>
    <property type="match status" value="1"/>
</dbReference>
<protein>
    <recommendedName>
        <fullName evidence="1">Integrase catalytic domain-containing protein</fullName>
    </recommendedName>
</protein>
<dbReference type="Proteomes" id="UP000077755">
    <property type="component" value="Chromosome 8"/>
</dbReference>
<dbReference type="InterPro" id="IPR012337">
    <property type="entry name" value="RNaseH-like_sf"/>
</dbReference>
<proteinExistence type="predicted"/>
<dbReference type="SUPFAM" id="SSF53098">
    <property type="entry name" value="Ribonuclease H-like"/>
    <property type="match status" value="1"/>
</dbReference>
<dbReference type="Pfam" id="PF17921">
    <property type="entry name" value="Integrase_H2C2"/>
    <property type="match status" value="1"/>
</dbReference>
<reference evidence="2" key="2">
    <citation type="submission" date="2022-03" db="EMBL/GenBank/DDBJ databases">
        <title>Draft title - Genomic analysis of global carrot germplasm unveils the trajectory of domestication and the origin of high carotenoid orange carrot.</title>
        <authorList>
            <person name="Iorizzo M."/>
            <person name="Ellison S."/>
            <person name="Senalik D."/>
            <person name="Macko-Podgorni A."/>
            <person name="Grzebelus D."/>
            <person name="Bostan H."/>
            <person name="Rolling W."/>
            <person name="Curaba J."/>
            <person name="Simon P."/>
        </authorList>
    </citation>
    <scope>NUCLEOTIDE SEQUENCE</scope>
    <source>
        <tissue evidence="2">Leaf</tissue>
    </source>
</reference>
<dbReference type="PROSITE" id="PS50994">
    <property type="entry name" value="INTEGRASE"/>
    <property type="match status" value="1"/>
</dbReference>
<evidence type="ECO:0000259" key="1">
    <source>
        <dbReference type="PROSITE" id="PS50994"/>
    </source>
</evidence>
<dbReference type="InterPro" id="IPR036397">
    <property type="entry name" value="RNaseH_sf"/>
</dbReference>
<reference evidence="2" key="1">
    <citation type="journal article" date="2016" name="Nat. Genet.">
        <title>A high-quality carrot genome assembly provides new insights into carotenoid accumulation and asterid genome evolution.</title>
        <authorList>
            <person name="Iorizzo M."/>
            <person name="Ellison S."/>
            <person name="Senalik D."/>
            <person name="Zeng P."/>
            <person name="Satapoomin P."/>
            <person name="Huang J."/>
            <person name="Bowman M."/>
            <person name="Iovene M."/>
            <person name="Sanseverino W."/>
            <person name="Cavagnaro P."/>
            <person name="Yildiz M."/>
            <person name="Macko-Podgorni A."/>
            <person name="Moranska E."/>
            <person name="Grzebelus E."/>
            <person name="Grzebelus D."/>
            <person name="Ashrafi H."/>
            <person name="Zheng Z."/>
            <person name="Cheng S."/>
            <person name="Spooner D."/>
            <person name="Van Deynze A."/>
            <person name="Simon P."/>
        </authorList>
    </citation>
    <scope>NUCLEOTIDE SEQUENCE</scope>
    <source>
        <tissue evidence="2">Leaf</tissue>
    </source>
</reference>
<dbReference type="Gene3D" id="1.10.340.70">
    <property type="match status" value="1"/>
</dbReference>
<evidence type="ECO:0000313" key="2">
    <source>
        <dbReference type="EMBL" id="WOH12351.1"/>
    </source>
</evidence>
<dbReference type="AlphaFoldDB" id="A0AAF1BDM4"/>
<dbReference type="Gene3D" id="3.30.420.10">
    <property type="entry name" value="Ribonuclease H-like superfamily/Ribonuclease H"/>
    <property type="match status" value="1"/>
</dbReference>
<name>A0AAF1BDM4_DAUCS</name>
<evidence type="ECO:0000313" key="3">
    <source>
        <dbReference type="Proteomes" id="UP000077755"/>
    </source>
</evidence>
<dbReference type="PANTHER" id="PTHR37984:SF5">
    <property type="entry name" value="PROTEIN NYNRIN-LIKE"/>
    <property type="match status" value="1"/>
</dbReference>
<dbReference type="GO" id="GO:0015074">
    <property type="term" value="P:DNA integration"/>
    <property type="evidence" value="ECO:0007669"/>
    <property type="project" value="InterPro"/>
</dbReference>